<protein>
    <recommendedName>
        <fullName evidence="4">CAP-Gly protein</fullName>
    </recommendedName>
</protein>
<gene>
    <name evidence="2" type="ordered locus">Sked_11820</name>
</gene>
<feature type="transmembrane region" description="Helical" evidence="1">
    <location>
        <begin position="41"/>
        <end position="63"/>
    </location>
</feature>
<evidence type="ECO:0008006" key="4">
    <source>
        <dbReference type="Google" id="ProtNLM"/>
    </source>
</evidence>
<sequence>MPGPDAIDTDLRTPRPTTPSWRATYLGSDTRDGSANISWGSVLAGVVTFLALVVTFSLIGTAIGLGGVDPASDNPLDGVGTGLTIWAVLTLLVSLAGAGFVSGVLAVRAGFMHGVVTWATGVIAFVVLLGLLASAAFGAIGSLVSGAASTVGGAASSVADLAGDGVNKAIDGVSDQLGDIDAASVDQQTQDILVGTGVPELQPGYLQDQVDAAGTEISDAGVDLLTNPDDADTILDDLTTSLEDRVTTITDAVDRDAITRSVAENTDLTGTEAEEAVSTIEQGLQSAGQSAQDMLDGAASALADARETISEQIDQARQTADDISDSVARAAGWVFVALVLGLAVTAFAALLGSRLVVGRDSAGRVTRQG</sequence>
<feature type="transmembrane region" description="Helical" evidence="1">
    <location>
        <begin position="83"/>
        <end position="106"/>
    </location>
</feature>
<feature type="transmembrane region" description="Helical" evidence="1">
    <location>
        <begin position="118"/>
        <end position="140"/>
    </location>
</feature>
<proteinExistence type="predicted"/>
<keyword evidence="1" id="KW-0812">Transmembrane</keyword>
<name>D1BDR3_SANKS</name>
<dbReference type="KEGG" id="ske:Sked_11820"/>
<evidence type="ECO:0000256" key="1">
    <source>
        <dbReference type="SAM" id="Phobius"/>
    </source>
</evidence>
<dbReference type="RefSeq" id="WP_012866194.1">
    <property type="nucleotide sequence ID" value="NC_013521.1"/>
</dbReference>
<keyword evidence="3" id="KW-1185">Reference proteome</keyword>
<accession>D1BDR3</accession>
<feature type="transmembrane region" description="Helical" evidence="1">
    <location>
        <begin position="333"/>
        <end position="357"/>
    </location>
</feature>
<dbReference type="AlphaFoldDB" id="D1BDR3"/>
<reference evidence="2 3" key="1">
    <citation type="journal article" date="2009" name="Stand. Genomic Sci.">
        <title>Complete genome sequence of Sanguibacter keddieii type strain (ST-74).</title>
        <authorList>
            <person name="Ivanova N."/>
            <person name="Sikorski J."/>
            <person name="Sims D."/>
            <person name="Brettin T."/>
            <person name="Detter J.C."/>
            <person name="Han C."/>
            <person name="Lapidus A."/>
            <person name="Copeland A."/>
            <person name="Glavina Del Rio T."/>
            <person name="Nolan M."/>
            <person name="Chen F."/>
            <person name="Lucas S."/>
            <person name="Tice H."/>
            <person name="Cheng J.F."/>
            <person name="Bruce D."/>
            <person name="Goodwin L."/>
            <person name="Pitluck S."/>
            <person name="Pati A."/>
            <person name="Mavromatis K."/>
            <person name="Chen A."/>
            <person name="Palaniappan K."/>
            <person name="D'haeseleer P."/>
            <person name="Chain P."/>
            <person name="Bristow J."/>
            <person name="Eisen J.A."/>
            <person name="Markowitz V."/>
            <person name="Hugenholtz P."/>
            <person name="Goker M."/>
            <person name="Pukall R."/>
            <person name="Klenk H.P."/>
            <person name="Kyrpides N.C."/>
        </authorList>
    </citation>
    <scope>NUCLEOTIDE SEQUENCE [LARGE SCALE GENOMIC DNA]</scope>
    <source>
        <strain evidence="3">ATCC 51767 / DSM 10542 / NCFB 3025 / ST-74</strain>
    </source>
</reference>
<evidence type="ECO:0000313" key="3">
    <source>
        <dbReference type="Proteomes" id="UP000000322"/>
    </source>
</evidence>
<dbReference type="STRING" id="446469.Sked_11820"/>
<organism evidence="2 3">
    <name type="scientific">Sanguibacter keddieii (strain ATCC 51767 / DSM 10542 / NCFB 3025 / ST-74)</name>
    <dbReference type="NCBI Taxonomy" id="446469"/>
    <lineage>
        <taxon>Bacteria</taxon>
        <taxon>Bacillati</taxon>
        <taxon>Actinomycetota</taxon>
        <taxon>Actinomycetes</taxon>
        <taxon>Micrococcales</taxon>
        <taxon>Sanguibacteraceae</taxon>
        <taxon>Sanguibacter</taxon>
    </lineage>
</organism>
<keyword evidence="1" id="KW-1133">Transmembrane helix</keyword>
<dbReference type="HOGENOM" id="CLU_063844_0_0_11"/>
<dbReference type="Proteomes" id="UP000000322">
    <property type="component" value="Chromosome"/>
</dbReference>
<keyword evidence="1" id="KW-0472">Membrane</keyword>
<dbReference type="eggNOG" id="COG4694">
    <property type="taxonomic scope" value="Bacteria"/>
</dbReference>
<evidence type="ECO:0000313" key="2">
    <source>
        <dbReference type="EMBL" id="ACZ21125.1"/>
    </source>
</evidence>
<dbReference type="EMBL" id="CP001819">
    <property type="protein sequence ID" value="ACZ21125.1"/>
    <property type="molecule type" value="Genomic_DNA"/>
</dbReference>